<keyword evidence="6" id="KW-1185">Reference proteome</keyword>
<dbReference type="InterPro" id="IPR036390">
    <property type="entry name" value="WH_DNA-bd_sf"/>
</dbReference>
<protein>
    <recommendedName>
        <fullName evidence="4">HTH arsR-type domain-containing protein</fullName>
    </recommendedName>
</protein>
<evidence type="ECO:0000259" key="4">
    <source>
        <dbReference type="PROSITE" id="PS50987"/>
    </source>
</evidence>
<dbReference type="NCBIfam" id="NF033788">
    <property type="entry name" value="HTH_metalloreg"/>
    <property type="match status" value="1"/>
</dbReference>
<dbReference type="SMART" id="SM00418">
    <property type="entry name" value="HTH_ARSR"/>
    <property type="match status" value="1"/>
</dbReference>
<gene>
    <name evidence="5" type="ORF">A7E78_04740</name>
</gene>
<evidence type="ECO:0000256" key="1">
    <source>
        <dbReference type="ARBA" id="ARBA00023015"/>
    </source>
</evidence>
<dbReference type="EMBL" id="CP015519">
    <property type="protein sequence ID" value="APG27202.1"/>
    <property type="molecule type" value="Genomic_DNA"/>
</dbReference>
<feature type="domain" description="HTH arsR-type" evidence="4">
    <location>
        <begin position="1"/>
        <end position="92"/>
    </location>
</feature>
<dbReference type="InterPro" id="IPR051081">
    <property type="entry name" value="HTH_MetalResp_TranReg"/>
</dbReference>
<accession>A0A1L3GMP4</accession>
<dbReference type="CDD" id="cd00090">
    <property type="entry name" value="HTH_ARSR"/>
    <property type="match status" value="1"/>
</dbReference>
<dbReference type="OrthoDB" id="9800238at2"/>
<dbReference type="PROSITE" id="PS50987">
    <property type="entry name" value="HTH_ARSR_2"/>
    <property type="match status" value="1"/>
</dbReference>
<dbReference type="Pfam" id="PF01022">
    <property type="entry name" value="HTH_5"/>
    <property type="match status" value="1"/>
</dbReference>
<keyword evidence="1" id="KW-0805">Transcription regulation</keyword>
<dbReference type="SUPFAM" id="SSF46785">
    <property type="entry name" value="Winged helix' DNA-binding domain"/>
    <property type="match status" value="1"/>
</dbReference>
<keyword evidence="3" id="KW-0804">Transcription</keyword>
<evidence type="ECO:0000313" key="6">
    <source>
        <dbReference type="Proteomes" id="UP000182517"/>
    </source>
</evidence>
<name>A0A1L3GMP4_9BACT</name>
<dbReference type="PANTHER" id="PTHR33154">
    <property type="entry name" value="TRANSCRIPTIONAL REGULATOR, ARSR FAMILY"/>
    <property type="match status" value="1"/>
</dbReference>
<evidence type="ECO:0000313" key="5">
    <source>
        <dbReference type="EMBL" id="APG27202.1"/>
    </source>
</evidence>
<dbReference type="STRING" id="1842532.A7E78_04740"/>
<dbReference type="KEGG" id="pef:A7E78_04740"/>
<dbReference type="InterPro" id="IPR001845">
    <property type="entry name" value="HTH_ArsR_DNA-bd_dom"/>
</dbReference>
<dbReference type="AlphaFoldDB" id="A0A1L3GMP4"/>
<dbReference type="InterPro" id="IPR036388">
    <property type="entry name" value="WH-like_DNA-bd_sf"/>
</dbReference>
<proteinExistence type="predicted"/>
<dbReference type="GO" id="GO:0003677">
    <property type="term" value="F:DNA binding"/>
    <property type="evidence" value="ECO:0007669"/>
    <property type="project" value="UniProtKB-KW"/>
</dbReference>
<dbReference type="InterPro" id="IPR011991">
    <property type="entry name" value="ArsR-like_HTH"/>
</dbReference>
<reference evidence="5 6" key="1">
    <citation type="journal article" date="2017" name="Genome Announc.">
        <title>Complete Genome Sequences of Two Acetylene-Fermenting Pelobacter acetylenicus Strains.</title>
        <authorList>
            <person name="Sutton J.M."/>
            <person name="Baesman S.M."/>
            <person name="Fierst J.L."/>
            <person name="Poret-Peterson A.T."/>
            <person name="Oremland R.S."/>
            <person name="Dunlap D.S."/>
            <person name="Akob D.M."/>
        </authorList>
    </citation>
    <scope>NUCLEOTIDE SEQUENCE [LARGE SCALE GENOMIC DNA]</scope>
    <source>
        <strain evidence="5 6">SFB93</strain>
    </source>
</reference>
<dbReference type="Proteomes" id="UP000182517">
    <property type="component" value="Chromosome"/>
</dbReference>
<dbReference type="RefSeq" id="WP_072283166.1">
    <property type="nucleotide sequence ID" value="NZ_CP015519.1"/>
</dbReference>
<evidence type="ECO:0000256" key="3">
    <source>
        <dbReference type="ARBA" id="ARBA00023163"/>
    </source>
</evidence>
<dbReference type="GO" id="GO:0003700">
    <property type="term" value="F:DNA-binding transcription factor activity"/>
    <property type="evidence" value="ECO:0007669"/>
    <property type="project" value="InterPro"/>
</dbReference>
<dbReference type="Gene3D" id="1.10.10.10">
    <property type="entry name" value="Winged helix-like DNA-binding domain superfamily/Winged helix DNA-binding domain"/>
    <property type="match status" value="1"/>
</dbReference>
<dbReference type="PRINTS" id="PR00778">
    <property type="entry name" value="HTHARSR"/>
</dbReference>
<keyword evidence="2" id="KW-0238">DNA-binding</keyword>
<evidence type="ECO:0000256" key="2">
    <source>
        <dbReference type="ARBA" id="ARBA00023125"/>
    </source>
</evidence>
<sequence length="112" mass="13040">MKNHVQLFRALADETRLGILMLLYAEGELCVCDIIAALHLPQSKVSRHLAYLKKFAIVIDRREGLWNYYSINRSNHLMQEIEPFLRNSLKESAEVANNRQRLLEPSRDKNCS</sequence>
<dbReference type="PANTHER" id="PTHR33154:SF18">
    <property type="entry name" value="ARSENICAL RESISTANCE OPERON REPRESSOR"/>
    <property type="match status" value="1"/>
</dbReference>
<organism evidence="5 6">
    <name type="scientific">Syntrophotalea acetylenivorans</name>
    <dbReference type="NCBI Taxonomy" id="1842532"/>
    <lineage>
        <taxon>Bacteria</taxon>
        <taxon>Pseudomonadati</taxon>
        <taxon>Thermodesulfobacteriota</taxon>
        <taxon>Desulfuromonadia</taxon>
        <taxon>Desulfuromonadales</taxon>
        <taxon>Syntrophotaleaceae</taxon>
        <taxon>Syntrophotalea</taxon>
    </lineage>
</organism>